<comment type="similarity">
    <text evidence="2">Belongs to the major facilitator superfamily. Vesicular transporter family.</text>
</comment>
<dbReference type="InterPro" id="IPR036259">
    <property type="entry name" value="MFS_trans_sf"/>
</dbReference>
<dbReference type="InterPro" id="IPR020846">
    <property type="entry name" value="MFS_dom"/>
</dbReference>
<dbReference type="PANTHER" id="PTHR23506:SF23">
    <property type="entry name" value="GH10249P"/>
    <property type="match status" value="1"/>
</dbReference>
<dbReference type="InterPro" id="IPR001958">
    <property type="entry name" value="Tet-R_TetA/multi-R_MdtG-like"/>
</dbReference>
<comment type="caution">
    <text evidence="9">The sequence shown here is derived from an EMBL/GenBank/DDBJ whole genome shotgun (WGS) entry which is preliminary data.</text>
</comment>
<dbReference type="SUPFAM" id="SSF103473">
    <property type="entry name" value="MFS general substrate transporter"/>
    <property type="match status" value="1"/>
</dbReference>
<dbReference type="InterPro" id="IPR050930">
    <property type="entry name" value="MFS_Vesicular_Transporter"/>
</dbReference>
<gene>
    <name evidence="9" type="ORF">DL89DRAFT_204619</name>
</gene>
<dbReference type="GO" id="GO:0016020">
    <property type="term" value="C:membrane"/>
    <property type="evidence" value="ECO:0007669"/>
    <property type="project" value="UniProtKB-SubCell"/>
</dbReference>
<dbReference type="Pfam" id="PF07690">
    <property type="entry name" value="MFS_1"/>
    <property type="match status" value="1"/>
</dbReference>
<dbReference type="InterPro" id="IPR011701">
    <property type="entry name" value="MFS"/>
</dbReference>
<evidence type="ECO:0000256" key="1">
    <source>
        <dbReference type="ARBA" id="ARBA00004141"/>
    </source>
</evidence>
<evidence type="ECO:0000313" key="10">
    <source>
        <dbReference type="Proteomes" id="UP000193922"/>
    </source>
</evidence>
<evidence type="ECO:0000256" key="7">
    <source>
        <dbReference type="SAM" id="Phobius"/>
    </source>
</evidence>
<keyword evidence="4 7" id="KW-0812">Transmembrane</keyword>
<dbReference type="OrthoDB" id="5086884at2759"/>
<evidence type="ECO:0000256" key="6">
    <source>
        <dbReference type="ARBA" id="ARBA00023136"/>
    </source>
</evidence>
<evidence type="ECO:0000256" key="2">
    <source>
        <dbReference type="ARBA" id="ARBA00006829"/>
    </source>
</evidence>
<dbReference type="CDD" id="cd17325">
    <property type="entry name" value="MFS_MdtG_SLC18_like"/>
    <property type="match status" value="1"/>
</dbReference>
<feature type="transmembrane region" description="Helical" evidence="7">
    <location>
        <begin position="39"/>
        <end position="59"/>
    </location>
</feature>
<evidence type="ECO:0000256" key="4">
    <source>
        <dbReference type="ARBA" id="ARBA00022692"/>
    </source>
</evidence>
<keyword evidence="3" id="KW-0813">Transport</keyword>
<reference evidence="9 10" key="1">
    <citation type="submission" date="2016-07" db="EMBL/GenBank/DDBJ databases">
        <title>Pervasive Adenine N6-methylation of Active Genes in Fungi.</title>
        <authorList>
            <consortium name="DOE Joint Genome Institute"/>
            <person name="Mondo S.J."/>
            <person name="Dannebaum R.O."/>
            <person name="Kuo R.C."/>
            <person name="Labutti K."/>
            <person name="Haridas S."/>
            <person name="Kuo A."/>
            <person name="Salamov A."/>
            <person name="Ahrendt S.R."/>
            <person name="Lipzen A."/>
            <person name="Sullivan W."/>
            <person name="Andreopoulos W.B."/>
            <person name="Clum A."/>
            <person name="Lindquist E."/>
            <person name="Daum C."/>
            <person name="Ramamoorthy G.K."/>
            <person name="Gryganskyi A."/>
            <person name="Culley D."/>
            <person name="Magnuson J.K."/>
            <person name="James T.Y."/>
            <person name="O'Malley M.A."/>
            <person name="Stajich J.E."/>
            <person name="Spatafora J.W."/>
            <person name="Visel A."/>
            <person name="Grigoriev I.V."/>
        </authorList>
    </citation>
    <scope>NUCLEOTIDE SEQUENCE [LARGE SCALE GENOMIC DNA]</scope>
    <source>
        <strain evidence="9 10">ATCC 12442</strain>
    </source>
</reference>
<organism evidence="9 10">
    <name type="scientific">Linderina pennispora</name>
    <dbReference type="NCBI Taxonomy" id="61395"/>
    <lineage>
        <taxon>Eukaryota</taxon>
        <taxon>Fungi</taxon>
        <taxon>Fungi incertae sedis</taxon>
        <taxon>Zoopagomycota</taxon>
        <taxon>Kickxellomycotina</taxon>
        <taxon>Kickxellomycetes</taxon>
        <taxon>Kickxellales</taxon>
        <taxon>Kickxellaceae</taxon>
        <taxon>Linderina</taxon>
    </lineage>
</organism>
<evidence type="ECO:0000256" key="3">
    <source>
        <dbReference type="ARBA" id="ARBA00022448"/>
    </source>
</evidence>
<dbReference type="PROSITE" id="PS50850">
    <property type="entry name" value="MFS"/>
    <property type="match status" value="1"/>
</dbReference>
<feature type="transmembrane region" description="Helical" evidence="7">
    <location>
        <begin position="97"/>
        <end position="116"/>
    </location>
</feature>
<feature type="transmembrane region" description="Helical" evidence="7">
    <location>
        <begin position="214"/>
        <end position="233"/>
    </location>
</feature>
<feature type="transmembrane region" description="Helical" evidence="7">
    <location>
        <begin position="253"/>
        <end position="274"/>
    </location>
</feature>
<feature type="non-terminal residue" evidence="9">
    <location>
        <position position="405"/>
    </location>
</feature>
<evidence type="ECO:0000259" key="8">
    <source>
        <dbReference type="PROSITE" id="PS50850"/>
    </source>
</evidence>
<dbReference type="Proteomes" id="UP000193922">
    <property type="component" value="Unassembled WGS sequence"/>
</dbReference>
<dbReference type="PRINTS" id="PR01035">
    <property type="entry name" value="TCRTETA"/>
</dbReference>
<name>A0A1Y1WM03_9FUNG</name>
<feature type="domain" description="Major facilitator superfamily (MFS) profile" evidence="8">
    <location>
        <begin position="1"/>
        <end position="405"/>
    </location>
</feature>
<feature type="transmembrane region" description="Helical" evidence="7">
    <location>
        <begin position="7"/>
        <end position="27"/>
    </location>
</feature>
<keyword evidence="10" id="KW-1185">Reference proteome</keyword>
<dbReference type="STRING" id="61395.A0A1Y1WM03"/>
<evidence type="ECO:0000313" key="9">
    <source>
        <dbReference type="EMBL" id="ORX74533.1"/>
    </source>
</evidence>
<keyword evidence="5 7" id="KW-1133">Transmembrane helix</keyword>
<feature type="transmembrane region" description="Helical" evidence="7">
    <location>
        <begin position="156"/>
        <end position="176"/>
    </location>
</feature>
<dbReference type="GO" id="GO:0022857">
    <property type="term" value="F:transmembrane transporter activity"/>
    <property type="evidence" value="ECO:0007669"/>
    <property type="project" value="InterPro"/>
</dbReference>
<accession>A0A1Y1WM03</accession>
<feature type="transmembrane region" description="Helical" evidence="7">
    <location>
        <begin position="71"/>
        <end position="91"/>
    </location>
</feature>
<feature type="transmembrane region" description="Helical" evidence="7">
    <location>
        <begin position="377"/>
        <end position="400"/>
    </location>
</feature>
<proteinExistence type="inferred from homology"/>
<feature type="non-terminal residue" evidence="9">
    <location>
        <position position="1"/>
    </location>
</feature>
<protein>
    <submittedName>
        <fullName evidence="9">MFS general substrate transporter</fullName>
    </submittedName>
</protein>
<feature type="transmembrane region" description="Helical" evidence="7">
    <location>
        <begin position="286"/>
        <end position="306"/>
    </location>
</feature>
<dbReference type="RefSeq" id="XP_040747744.1">
    <property type="nucleotide sequence ID" value="XM_040884052.1"/>
</dbReference>
<comment type="subcellular location">
    <subcellularLocation>
        <location evidence="1">Membrane</location>
        <topology evidence="1">Multi-pass membrane protein</topology>
    </subcellularLocation>
</comment>
<dbReference type="EMBL" id="MCFD01000001">
    <property type="protein sequence ID" value="ORX74533.1"/>
    <property type="molecule type" value="Genomic_DNA"/>
</dbReference>
<keyword evidence="6 7" id="KW-0472">Membrane</keyword>
<feature type="transmembrane region" description="Helical" evidence="7">
    <location>
        <begin position="128"/>
        <end position="150"/>
    </location>
</feature>
<evidence type="ECO:0000256" key="5">
    <source>
        <dbReference type="ARBA" id="ARBA00022989"/>
    </source>
</evidence>
<feature type="transmembrane region" description="Helical" evidence="7">
    <location>
        <begin position="312"/>
        <end position="331"/>
    </location>
</feature>
<dbReference type="GeneID" id="63800700"/>
<sequence>VLLVSTMAVFADTVVYGLIVPFLPDILQEKLGMSSSANGILFGCFGVGVLVGAPVSAYISDRYHIRKWPMIIGLLGLGATSVLFALSNAFWELVVARLAQGVSSGITWAIGLGMIADVYPQDSIGKAMGIAFSGFTVGYLGGPVLGGLIYDAGGVHAIAIFVAAITVVDLVFRLLLREPTDTQQDSTEVSVKSEEAGEQPERRRTTMWDLLKDWPILACCVATITVTGASGAFEPVLPIHLRNDFGLNEKLIGVVFIALVVPNAIVGPIAGRYTDDERVLNKLAPYGRFGFMIIGSILTAVSIAFIGLPRNLAGLVVNLVFCGLLNGVAAVPIMSTMGVRVHRLGGDAYAKVYALFNIAYSVGVIIIPTILPPIMNVIGFAGTMGVVAAILVFGAIILAIQPTIW</sequence>
<dbReference type="Gene3D" id="1.20.1250.20">
    <property type="entry name" value="MFS general substrate transporter like domains"/>
    <property type="match status" value="1"/>
</dbReference>
<dbReference type="AlphaFoldDB" id="A0A1Y1WM03"/>
<feature type="transmembrane region" description="Helical" evidence="7">
    <location>
        <begin position="352"/>
        <end position="371"/>
    </location>
</feature>
<dbReference type="PANTHER" id="PTHR23506">
    <property type="entry name" value="GH10249P"/>
    <property type="match status" value="1"/>
</dbReference>